<dbReference type="InterPro" id="IPR030678">
    <property type="entry name" value="Peptide/Ni-bd"/>
</dbReference>
<gene>
    <name evidence="5" type="ORF">ACFSKQ_09840</name>
</gene>
<dbReference type="PANTHER" id="PTHR30290">
    <property type="entry name" value="PERIPLASMIC BINDING COMPONENT OF ABC TRANSPORTER"/>
    <property type="match status" value="1"/>
</dbReference>
<dbReference type="PANTHER" id="PTHR30290:SF64">
    <property type="entry name" value="ABC TRANSPORTER PERIPLASMIC BINDING PROTEIN"/>
    <property type="match status" value="1"/>
</dbReference>
<dbReference type="EMBL" id="JBHUIJ010000012">
    <property type="protein sequence ID" value="MFD2237761.1"/>
    <property type="molecule type" value="Genomic_DNA"/>
</dbReference>
<comment type="similarity">
    <text evidence="2">Belongs to the bacterial solute-binding protein 5 family.</text>
</comment>
<reference evidence="6" key="1">
    <citation type="journal article" date="2019" name="Int. J. Syst. Evol. Microbiol.">
        <title>The Global Catalogue of Microorganisms (GCM) 10K type strain sequencing project: providing services to taxonomists for standard genome sequencing and annotation.</title>
        <authorList>
            <consortium name="The Broad Institute Genomics Platform"/>
            <consortium name="The Broad Institute Genome Sequencing Center for Infectious Disease"/>
            <person name="Wu L."/>
            <person name="Ma J."/>
        </authorList>
    </citation>
    <scope>NUCLEOTIDE SEQUENCE [LARGE SCALE GENOMIC DNA]</scope>
    <source>
        <strain evidence="6">ZS-35-S2</strain>
    </source>
</reference>
<keyword evidence="6" id="KW-1185">Reference proteome</keyword>
<keyword evidence="3" id="KW-0732">Signal</keyword>
<proteinExistence type="inferred from homology"/>
<organism evidence="5 6">
    <name type="scientific">Aureimonas populi</name>
    <dbReference type="NCBI Taxonomy" id="1701758"/>
    <lineage>
        <taxon>Bacteria</taxon>
        <taxon>Pseudomonadati</taxon>
        <taxon>Pseudomonadota</taxon>
        <taxon>Alphaproteobacteria</taxon>
        <taxon>Hyphomicrobiales</taxon>
        <taxon>Aurantimonadaceae</taxon>
        <taxon>Aureimonas</taxon>
    </lineage>
</organism>
<dbReference type="Gene3D" id="3.40.190.10">
    <property type="entry name" value="Periplasmic binding protein-like II"/>
    <property type="match status" value="1"/>
</dbReference>
<accession>A0ABW5CLY3</accession>
<feature type="domain" description="Solute-binding protein family 5" evidence="4">
    <location>
        <begin position="95"/>
        <end position="506"/>
    </location>
</feature>
<dbReference type="InterPro" id="IPR000914">
    <property type="entry name" value="SBP_5_dom"/>
</dbReference>
<evidence type="ECO:0000256" key="1">
    <source>
        <dbReference type="ARBA" id="ARBA00004418"/>
    </source>
</evidence>
<dbReference type="Pfam" id="PF00496">
    <property type="entry name" value="SBP_bac_5"/>
    <property type="match status" value="1"/>
</dbReference>
<dbReference type="CDD" id="cd08497">
    <property type="entry name" value="MbnE-like"/>
    <property type="match status" value="1"/>
</dbReference>
<sequence>MAWGAVPGWAQPMHGIAMHGEPAMPAGFDHFPFANPDAPKGGRMVYGVAGDFDNLNPVIVQGAATTARGIFFDPEFGNLVFESLMFRSPDEPFTLYGLVAESVETDEDRTFVEFQINPLAKFSDGMPVRPEDVIFTTDMMKQPGVVRPHYTNWLSRVETIEKVGERGVRFTFNEQADRELPLLLAGLPVLPEHGFERETFGRSTLRPLVGSGPYEIAQVQAGQRIVYRRDPDYWGRDLPVKQGFDNYEEIVVEYFRDVNSMFEAFKRGIFHIYQERDPRQWQISYDFPAVANGDVVKETFQTGRPAAVTAFFFNTRRAVFQNREVRSAVASLFDFEWANANLHHGTYTRTVSFFDNSELSSVGHEADAAERAFLARFPDEVLPAAMVGELRPPVSDGSGSDRTVLRKAMEILRGAGYAIEGGRMVGPDGRPLAFEILVQTMEQQRTALAYARTLARIGITANVRQVDDSQYQKRRQEFDYDMILSQLTGSLSPGAEQVNRWGSASRDAPGSFNFAGVASPAIDAALRNIVQARSREDFVSAVRAYDRLLISGSYVVPLYHVADQWLARWKFIRHPETTPLTGYYLPAFWREPQTN</sequence>
<dbReference type="RefSeq" id="WP_245195777.1">
    <property type="nucleotide sequence ID" value="NZ_CP072611.1"/>
</dbReference>
<dbReference type="Proteomes" id="UP001597371">
    <property type="component" value="Unassembled WGS sequence"/>
</dbReference>
<name>A0ABW5CLY3_9HYPH</name>
<evidence type="ECO:0000256" key="2">
    <source>
        <dbReference type="ARBA" id="ARBA00005695"/>
    </source>
</evidence>
<dbReference type="Gene3D" id="3.10.105.10">
    <property type="entry name" value="Dipeptide-binding Protein, Domain 3"/>
    <property type="match status" value="1"/>
</dbReference>
<dbReference type="SUPFAM" id="SSF53850">
    <property type="entry name" value="Periplasmic binding protein-like II"/>
    <property type="match status" value="1"/>
</dbReference>
<dbReference type="InterPro" id="IPR039424">
    <property type="entry name" value="SBP_5"/>
</dbReference>
<comment type="subcellular location">
    <subcellularLocation>
        <location evidence="1">Periplasm</location>
    </subcellularLocation>
</comment>
<evidence type="ECO:0000313" key="5">
    <source>
        <dbReference type="EMBL" id="MFD2237761.1"/>
    </source>
</evidence>
<comment type="caution">
    <text evidence="5">The sequence shown here is derived from an EMBL/GenBank/DDBJ whole genome shotgun (WGS) entry which is preliminary data.</text>
</comment>
<evidence type="ECO:0000259" key="4">
    <source>
        <dbReference type="Pfam" id="PF00496"/>
    </source>
</evidence>
<protein>
    <submittedName>
        <fullName evidence="5">Extracellular solute-binding protein</fullName>
    </submittedName>
</protein>
<evidence type="ECO:0000313" key="6">
    <source>
        <dbReference type="Proteomes" id="UP001597371"/>
    </source>
</evidence>
<dbReference type="PIRSF" id="PIRSF002741">
    <property type="entry name" value="MppA"/>
    <property type="match status" value="1"/>
</dbReference>
<evidence type="ECO:0000256" key="3">
    <source>
        <dbReference type="ARBA" id="ARBA00022729"/>
    </source>
</evidence>